<dbReference type="EMBL" id="SUMB01000009">
    <property type="protein sequence ID" value="TJZ49593.1"/>
    <property type="molecule type" value="Genomic_DNA"/>
</dbReference>
<evidence type="ECO:0000313" key="3">
    <source>
        <dbReference type="EMBL" id="TJZ49593.1"/>
    </source>
</evidence>
<proteinExistence type="predicted"/>
<dbReference type="GO" id="GO:0004066">
    <property type="term" value="F:asparagine synthase (glutamine-hydrolyzing) activity"/>
    <property type="evidence" value="ECO:0007669"/>
    <property type="project" value="InterPro"/>
</dbReference>
<dbReference type="AlphaFoldDB" id="A0A4U0N7R5"/>
<name>A0A4U0N7R5_9ACTN</name>
<keyword evidence="4" id="KW-1185">Reference proteome</keyword>
<dbReference type="Pfam" id="PF00733">
    <property type="entry name" value="Asn_synthase"/>
    <property type="match status" value="1"/>
</dbReference>
<protein>
    <submittedName>
        <fullName evidence="3">Asparagine synthase</fullName>
    </submittedName>
</protein>
<dbReference type="CDD" id="cd01991">
    <property type="entry name" value="Asn_synthase_B_C"/>
    <property type="match status" value="1"/>
</dbReference>
<gene>
    <name evidence="3" type="ORF">FCH28_25230</name>
</gene>
<dbReference type="GO" id="GO:0006529">
    <property type="term" value="P:asparagine biosynthetic process"/>
    <property type="evidence" value="ECO:0007669"/>
    <property type="project" value="InterPro"/>
</dbReference>
<dbReference type="InterPro" id="IPR001962">
    <property type="entry name" value="Asn_synthase"/>
</dbReference>
<dbReference type="SUPFAM" id="SSF52402">
    <property type="entry name" value="Adenine nucleotide alpha hydrolases-like"/>
    <property type="match status" value="1"/>
</dbReference>
<reference evidence="3 4" key="1">
    <citation type="submission" date="2019-04" db="EMBL/GenBank/DDBJ databases">
        <title>Streptomyces piniterrae sp. nov., a heliquinomycin-producing actinomycete isolated from rhizosphere soil of Pinus yunnanensis.</title>
        <authorList>
            <person name="Zhuang X."/>
            <person name="Zhao J."/>
        </authorList>
    </citation>
    <scope>NUCLEOTIDE SEQUENCE [LARGE SCALE GENOMIC DNA]</scope>
    <source>
        <strain evidence="4">jys28</strain>
    </source>
</reference>
<evidence type="ECO:0000256" key="1">
    <source>
        <dbReference type="SAM" id="MobiDB-lite"/>
    </source>
</evidence>
<dbReference type="InterPro" id="IPR014729">
    <property type="entry name" value="Rossmann-like_a/b/a_fold"/>
</dbReference>
<feature type="region of interest" description="Disordered" evidence="1">
    <location>
        <begin position="18"/>
        <end position="45"/>
    </location>
</feature>
<sequence>MTSGEPLVADFAGCSGRAVPGGPRSGVPQHGPHGRNEPNGPQGPYGYRVMEIGARNGLPRAGCCAFQWLRPGVLEGLPQPVPDCFLLLSGPLPRRRSSSADFVERIVRAAEFPQTFTDLLAQLPAELSGCVVTPERVVIFRGLTSPDQIFFRRSRAGVEWSSDPRDLLDGRFPEFDRETLWRSCRGEDVFVYPGLGRLRSGQLVAFDPEATWTQQYERTTPMALPRRTTLREYARLTYDLLLDETRPYAGCGDRRVGILLSGGVDSATVLAALVDHGADVIAYHMGTDDPSADESGYARQVCRHLRVPLVTVERASEDEDYFSTGADFPHPFNHVWLRSLERVADRVAADGVHILTSGLEGDMLFGPLRYGLHDIVAGDVRRREKLRMLQGLLATRWELSRILRSARPSYSLYADQAALDEVELGSDFLIPHPDAAPETDDLDYAPQEQTLNLGLWRPRGIHLAKPWGGRDLRRLAARIPDAYRLIPYGGRTIDKPVLRLAASHRLPPDVWRHYGRTWLGSPDENWCLRHAEVLARILGGPDTRLTALGIVDPVRIHEVLADPRALRRNAENLLCSAMVELFLRDLEGKTGHAPRR</sequence>
<evidence type="ECO:0000259" key="2">
    <source>
        <dbReference type="Pfam" id="PF00733"/>
    </source>
</evidence>
<accession>A0A4U0N7R5</accession>
<organism evidence="3 4">
    <name type="scientific">Streptomyces piniterrae</name>
    <dbReference type="NCBI Taxonomy" id="2571125"/>
    <lineage>
        <taxon>Bacteria</taxon>
        <taxon>Bacillati</taxon>
        <taxon>Actinomycetota</taxon>
        <taxon>Actinomycetes</taxon>
        <taxon>Kitasatosporales</taxon>
        <taxon>Streptomycetaceae</taxon>
        <taxon>Streptomyces</taxon>
    </lineage>
</organism>
<dbReference type="Proteomes" id="UP000308697">
    <property type="component" value="Unassembled WGS sequence"/>
</dbReference>
<feature type="domain" description="Asparagine synthetase" evidence="2">
    <location>
        <begin position="252"/>
        <end position="581"/>
    </location>
</feature>
<comment type="caution">
    <text evidence="3">The sequence shown here is derived from an EMBL/GenBank/DDBJ whole genome shotgun (WGS) entry which is preliminary data.</text>
</comment>
<evidence type="ECO:0000313" key="4">
    <source>
        <dbReference type="Proteomes" id="UP000308697"/>
    </source>
</evidence>
<dbReference type="Gene3D" id="3.40.50.620">
    <property type="entry name" value="HUPs"/>
    <property type="match status" value="1"/>
</dbReference>
<dbReference type="OrthoDB" id="3545397at2"/>